<evidence type="ECO:0000313" key="3">
    <source>
        <dbReference type="Proteomes" id="UP000789759"/>
    </source>
</evidence>
<feature type="non-terminal residue" evidence="2">
    <location>
        <position position="1"/>
    </location>
</feature>
<evidence type="ECO:0000256" key="1">
    <source>
        <dbReference type="SAM" id="MobiDB-lite"/>
    </source>
</evidence>
<name>A0A9N9PLW4_9GLOM</name>
<keyword evidence="3" id="KW-1185">Reference proteome</keyword>
<protein>
    <submittedName>
        <fullName evidence="2">14789_t:CDS:1</fullName>
    </submittedName>
</protein>
<dbReference type="EMBL" id="CAJVQA010081137">
    <property type="protein sequence ID" value="CAG8837333.1"/>
    <property type="molecule type" value="Genomic_DNA"/>
</dbReference>
<proteinExistence type="predicted"/>
<reference evidence="2" key="1">
    <citation type="submission" date="2021-06" db="EMBL/GenBank/DDBJ databases">
        <authorList>
            <person name="Kallberg Y."/>
            <person name="Tangrot J."/>
            <person name="Rosling A."/>
        </authorList>
    </citation>
    <scope>NUCLEOTIDE SEQUENCE</scope>
    <source>
        <strain evidence="2">FL966</strain>
    </source>
</reference>
<gene>
    <name evidence="2" type="ORF">CPELLU_LOCUS21541</name>
</gene>
<feature type="non-terminal residue" evidence="2">
    <location>
        <position position="86"/>
    </location>
</feature>
<sequence>RRQERSKSSNKRQLNYRRQETSRVRGTRHETPIKRYRKIKSDLQLQDIIAWSGDKNTDIKKETVVAKEKKAKMNILDQERILPVED</sequence>
<dbReference type="AlphaFoldDB" id="A0A9N9PLW4"/>
<dbReference type="Proteomes" id="UP000789759">
    <property type="component" value="Unassembled WGS sequence"/>
</dbReference>
<feature type="region of interest" description="Disordered" evidence="1">
    <location>
        <begin position="1"/>
        <end position="31"/>
    </location>
</feature>
<feature type="compositionally biased region" description="Basic and acidic residues" evidence="1">
    <location>
        <begin position="17"/>
        <end position="31"/>
    </location>
</feature>
<evidence type="ECO:0000313" key="2">
    <source>
        <dbReference type="EMBL" id="CAG8837333.1"/>
    </source>
</evidence>
<accession>A0A9N9PLW4</accession>
<comment type="caution">
    <text evidence="2">The sequence shown here is derived from an EMBL/GenBank/DDBJ whole genome shotgun (WGS) entry which is preliminary data.</text>
</comment>
<organism evidence="2 3">
    <name type="scientific">Cetraspora pellucida</name>
    <dbReference type="NCBI Taxonomy" id="1433469"/>
    <lineage>
        <taxon>Eukaryota</taxon>
        <taxon>Fungi</taxon>
        <taxon>Fungi incertae sedis</taxon>
        <taxon>Mucoromycota</taxon>
        <taxon>Glomeromycotina</taxon>
        <taxon>Glomeromycetes</taxon>
        <taxon>Diversisporales</taxon>
        <taxon>Gigasporaceae</taxon>
        <taxon>Cetraspora</taxon>
    </lineage>
</organism>